<protein>
    <submittedName>
        <fullName evidence="1">Uncharacterized protein</fullName>
    </submittedName>
</protein>
<dbReference type="GeneID" id="75918182"/>
<evidence type="ECO:0000313" key="1">
    <source>
        <dbReference type="EMBL" id="KAI8584783.1"/>
    </source>
</evidence>
<comment type="caution">
    <text evidence="1">The sequence shown here is derived from an EMBL/GenBank/DDBJ whole genome shotgun (WGS) entry which is preliminary data.</text>
</comment>
<gene>
    <name evidence="1" type="ORF">K450DRAFT_267439</name>
</gene>
<reference evidence="1" key="1">
    <citation type="submission" date="2021-06" db="EMBL/GenBank/DDBJ databases">
        <authorList>
            <consortium name="DOE Joint Genome Institute"/>
            <person name="Mondo S.J."/>
            <person name="Amses K.R."/>
            <person name="Simmons D.R."/>
            <person name="Longcore J.E."/>
            <person name="Seto K."/>
            <person name="Alves G.H."/>
            <person name="Bonds A.E."/>
            <person name="Quandt C.A."/>
            <person name="Davis W.J."/>
            <person name="Chang Y."/>
            <person name="Letcher P.M."/>
            <person name="Powell M.J."/>
            <person name="Kuo A."/>
            <person name="Labutti K."/>
            <person name="Pangilinan J."/>
            <person name="Andreopoulos W."/>
            <person name="Tritt A."/>
            <person name="Riley R."/>
            <person name="Hundley H."/>
            <person name="Johnson J."/>
            <person name="Lipzen A."/>
            <person name="Barry K."/>
            <person name="Berbee M.L."/>
            <person name="Buchler N.E."/>
            <person name="Grigoriev I.V."/>
            <person name="Spatafora J.W."/>
            <person name="Stajich J.E."/>
            <person name="James T.Y."/>
        </authorList>
    </citation>
    <scope>NUCLEOTIDE SEQUENCE</scope>
    <source>
        <strain evidence="1">AG</strain>
    </source>
</reference>
<dbReference type="RefSeq" id="XP_051449787.1">
    <property type="nucleotide sequence ID" value="XM_051592840.1"/>
</dbReference>
<organism evidence="1 2">
    <name type="scientific">Umbelopsis ramanniana AG</name>
    <dbReference type="NCBI Taxonomy" id="1314678"/>
    <lineage>
        <taxon>Eukaryota</taxon>
        <taxon>Fungi</taxon>
        <taxon>Fungi incertae sedis</taxon>
        <taxon>Mucoromycota</taxon>
        <taxon>Mucoromycotina</taxon>
        <taxon>Umbelopsidomycetes</taxon>
        <taxon>Umbelopsidales</taxon>
        <taxon>Umbelopsidaceae</taxon>
        <taxon>Umbelopsis</taxon>
    </lineage>
</organism>
<dbReference type="Proteomes" id="UP001206595">
    <property type="component" value="Unassembled WGS sequence"/>
</dbReference>
<name>A0AAD5EJB0_UMBRA</name>
<dbReference type="AlphaFoldDB" id="A0AAD5EJB0"/>
<sequence length="283" mass="33096">MPYSQMCYHHTIDEQKPACIVHPLSASETRKPSVSFDLSNLPEKSTTEPIVFTQDGADQESSPIDINGQIVPDNILVALLDRDNEMKELVSRNKVFFSMLESHLHISWPDFQRLLFARREHVPDAEWIQEISDYLEHAPVLFEKFKELVGYEEYLFDSDSYEEDDEEWSRHGSYDESTFENVDITLIRNYPSKLTAFQESYPQFFINAKRCFTPPSTEVEKQGNSTFEEFEKLLFCSRRDIEDEEWEKRIYGMLDNWPNLLAQLKEIIAYEVDCEDGGIEEGS</sequence>
<dbReference type="EMBL" id="MU620892">
    <property type="protein sequence ID" value="KAI8584783.1"/>
    <property type="molecule type" value="Genomic_DNA"/>
</dbReference>
<keyword evidence="2" id="KW-1185">Reference proteome</keyword>
<proteinExistence type="predicted"/>
<accession>A0AAD5EJB0</accession>
<reference evidence="1" key="2">
    <citation type="journal article" date="2022" name="Proc. Natl. Acad. Sci. U.S.A.">
        <title>Diploid-dominant life cycles characterize the early evolution of Fungi.</title>
        <authorList>
            <person name="Amses K.R."/>
            <person name="Simmons D.R."/>
            <person name="Longcore J.E."/>
            <person name="Mondo S.J."/>
            <person name="Seto K."/>
            <person name="Jeronimo G.H."/>
            <person name="Bonds A.E."/>
            <person name="Quandt C.A."/>
            <person name="Davis W.J."/>
            <person name="Chang Y."/>
            <person name="Federici B.A."/>
            <person name="Kuo A."/>
            <person name="LaButti K."/>
            <person name="Pangilinan J."/>
            <person name="Andreopoulos W."/>
            <person name="Tritt A."/>
            <person name="Riley R."/>
            <person name="Hundley H."/>
            <person name="Johnson J."/>
            <person name="Lipzen A."/>
            <person name="Barry K."/>
            <person name="Lang B.F."/>
            <person name="Cuomo C.A."/>
            <person name="Buchler N.E."/>
            <person name="Grigoriev I.V."/>
            <person name="Spatafora J.W."/>
            <person name="Stajich J.E."/>
            <person name="James T.Y."/>
        </authorList>
    </citation>
    <scope>NUCLEOTIDE SEQUENCE</scope>
    <source>
        <strain evidence="1">AG</strain>
    </source>
</reference>
<evidence type="ECO:0000313" key="2">
    <source>
        <dbReference type="Proteomes" id="UP001206595"/>
    </source>
</evidence>